<dbReference type="InterPro" id="IPR001223">
    <property type="entry name" value="Glyco_hydro18_cat"/>
</dbReference>
<accession>W0EBU4</accession>
<dbReference type="GO" id="GO:0008061">
    <property type="term" value="F:chitin binding"/>
    <property type="evidence" value="ECO:0007669"/>
    <property type="project" value="InterPro"/>
</dbReference>
<dbReference type="CDD" id="cd02874">
    <property type="entry name" value="GH18_CFLE_spore_hydrolase"/>
    <property type="match status" value="1"/>
</dbReference>
<dbReference type="SMART" id="SM00636">
    <property type="entry name" value="Glyco_18"/>
    <property type="match status" value="1"/>
</dbReference>
<dbReference type="OrthoDB" id="9769314at2"/>
<sequence length="318" mass="36553">MPLSLLGFYNGLTERERAYPYFQRYGYLLDEIAFFQISIQANGDLSAHPSRQLIAEAHQKGNKALLVISNLTPKGQFSTELLSQLVRNPSFSNRVVQNIRNLLSQYRLDGVNFDLEKAAVQDRNLYTQLIYNWTMQLKRENYRVTMDVPAKTGEDTTDVWKGAFDYQALGQIVDEIVLMTYEEHWPGSAPGSVASLPWVNQVLDYALRTIPAQKIMMGVPLYGYDWVQGNGAKVISYRRATELARRMGAPLRWDAQQHSTFFTYASEGKRHTVYFEDVRSLKEKLDLAIRRGIRGVALWEMNLSYPELWATLQTYKQG</sequence>
<dbReference type="InterPro" id="IPR011583">
    <property type="entry name" value="Chitinase_II/V-like_cat"/>
</dbReference>
<proteinExistence type="predicted"/>
<keyword evidence="2" id="KW-0326">Glycosidase</keyword>
<keyword evidence="5" id="KW-1185">Reference proteome</keyword>
<dbReference type="AlphaFoldDB" id="W0EBU4"/>
<dbReference type="Gene3D" id="3.20.20.80">
    <property type="entry name" value="Glycosidases"/>
    <property type="match status" value="1"/>
</dbReference>
<gene>
    <name evidence="4" type="ORF">DESME_05325</name>
</gene>
<organism evidence="4 5">
    <name type="scientific">Desulfitobacterium metallireducens DSM 15288</name>
    <dbReference type="NCBI Taxonomy" id="871968"/>
    <lineage>
        <taxon>Bacteria</taxon>
        <taxon>Bacillati</taxon>
        <taxon>Bacillota</taxon>
        <taxon>Clostridia</taxon>
        <taxon>Eubacteriales</taxon>
        <taxon>Desulfitobacteriaceae</taxon>
        <taxon>Desulfitobacterium</taxon>
    </lineage>
</organism>
<evidence type="ECO:0000259" key="3">
    <source>
        <dbReference type="PROSITE" id="PS51910"/>
    </source>
</evidence>
<evidence type="ECO:0000256" key="2">
    <source>
        <dbReference type="ARBA" id="ARBA00023295"/>
    </source>
</evidence>
<dbReference type="STRING" id="871968.DESME_05325"/>
<feature type="domain" description="GH18" evidence="3">
    <location>
        <begin position="3"/>
        <end position="318"/>
    </location>
</feature>
<dbReference type="HOGENOM" id="CLU_037415_2_0_9"/>
<dbReference type="InterPro" id="IPR041704">
    <property type="entry name" value="CFLE_GH18"/>
</dbReference>
<name>W0EBU4_9FIRM</name>
<dbReference type="InterPro" id="IPR029070">
    <property type="entry name" value="Chitinase_insertion_sf"/>
</dbReference>
<keyword evidence="1 4" id="KW-0378">Hydrolase</keyword>
<reference evidence="4 5" key="1">
    <citation type="submission" date="2013-12" db="EMBL/GenBank/DDBJ databases">
        <authorList>
            <consortium name="DOE Joint Genome Institute"/>
            <person name="Smidt H."/>
            <person name="Huntemann M."/>
            <person name="Han J."/>
            <person name="Chen A."/>
            <person name="Kyrpides N."/>
            <person name="Mavromatis K."/>
            <person name="Markowitz V."/>
            <person name="Palaniappan K."/>
            <person name="Ivanova N."/>
            <person name="Schaumberg A."/>
            <person name="Pati A."/>
            <person name="Liolios K."/>
            <person name="Nordberg H.P."/>
            <person name="Cantor M.N."/>
            <person name="Hua S.X."/>
            <person name="Woyke T."/>
        </authorList>
    </citation>
    <scope>NUCLEOTIDE SEQUENCE [LARGE SCALE GENOMIC DNA]</scope>
    <source>
        <strain evidence="5">DSM 15288</strain>
    </source>
</reference>
<dbReference type="PANTHER" id="PTHR46066">
    <property type="entry name" value="CHITINASE DOMAIN-CONTAINING PROTEIN 1 FAMILY MEMBER"/>
    <property type="match status" value="1"/>
</dbReference>
<protein>
    <submittedName>
        <fullName evidence="4">Glycosyl hydrolase family 18</fullName>
    </submittedName>
</protein>
<dbReference type="Gene3D" id="3.10.50.10">
    <property type="match status" value="1"/>
</dbReference>
<dbReference type="GO" id="GO:0005975">
    <property type="term" value="P:carbohydrate metabolic process"/>
    <property type="evidence" value="ECO:0007669"/>
    <property type="project" value="InterPro"/>
</dbReference>
<dbReference type="InterPro" id="IPR017853">
    <property type="entry name" value="GH"/>
</dbReference>
<evidence type="ECO:0000256" key="1">
    <source>
        <dbReference type="ARBA" id="ARBA00022801"/>
    </source>
</evidence>
<dbReference type="PANTHER" id="PTHR46066:SF2">
    <property type="entry name" value="CHITINASE DOMAIN-CONTAINING PROTEIN 1"/>
    <property type="match status" value="1"/>
</dbReference>
<dbReference type="KEGG" id="dmt:DESME_05325"/>
<dbReference type="EMBL" id="CP007032">
    <property type="protein sequence ID" value="AHF06546.1"/>
    <property type="molecule type" value="Genomic_DNA"/>
</dbReference>
<dbReference type="Proteomes" id="UP000010847">
    <property type="component" value="Chromosome"/>
</dbReference>
<evidence type="ECO:0000313" key="4">
    <source>
        <dbReference type="EMBL" id="AHF06546.1"/>
    </source>
</evidence>
<dbReference type="GO" id="GO:0016798">
    <property type="term" value="F:hydrolase activity, acting on glycosyl bonds"/>
    <property type="evidence" value="ECO:0007669"/>
    <property type="project" value="UniProtKB-KW"/>
</dbReference>
<dbReference type="PROSITE" id="PS51910">
    <property type="entry name" value="GH18_2"/>
    <property type="match status" value="1"/>
</dbReference>
<dbReference type="RefSeq" id="WP_006717970.1">
    <property type="nucleotide sequence ID" value="NZ_CP007032.1"/>
</dbReference>
<dbReference type="eggNOG" id="COG3858">
    <property type="taxonomic scope" value="Bacteria"/>
</dbReference>
<dbReference type="Pfam" id="PF00704">
    <property type="entry name" value="Glyco_hydro_18"/>
    <property type="match status" value="1"/>
</dbReference>
<dbReference type="SUPFAM" id="SSF51445">
    <property type="entry name" value="(Trans)glycosidases"/>
    <property type="match status" value="1"/>
</dbReference>
<evidence type="ECO:0000313" key="5">
    <source>
        <dbReference type="Proteomes" id="UP000010847"/>
    </source>
</evidence>